<dbReference type="EMBL" id="CAUYUJ010015018">
    <property type="protein sequence ID" value="CAK0848893.1"/>
    <property type="molecule type" value="Genomic_DNA"/>
</dbReference>
<dbReference type="Proteomes" id="UP001189429">
    <property type="component" value="Unassembled WGS sequence"/>
</dbReference>
<sequence>MNFVKFMTDAAARHLHQPLPAEPRALADSADAVEASLPEALAIGVLGACSMQEALLRLRLELRAAAAFDLLLSEPFAHWRRLAAERRAAADSLLAAELQAAAASLGCASPPTAPAPTPGTPRSASESTNALTQAPAVQSPAGRSSPSGGCSEEDVCSTAREGGLAGAPVSAAFRPRVAVAASTLAALMAALQTQQHPGLGLTLADVGIAEAWWLQDLGLPHAEASGASLRLAADAFLREPCVLAESVASVDTAWHEHSKQERDVASTVLSSSSDAAQVLACLGRLRATARVPPSCGETRRDSAGGTCRASSPGSSQACAGDRSSELTAPAGPAVSSEEVIATPRGPSGSSSPRERRDQATSGASFAGLSPSLPPGGLCRATSGAGDLAAPLRRPCSRRSTARRQGSAACEGGAGAELGGDPASPMAGPRSGAVLPQAALVALLAAATARCCTQGQR</sequence>
<feature type="compositionally biased region" description="Polar residues" evidence="1">
    <location>
        <begin position="126"/>
        <end position="148"/>
    </location>
</feature>
<feature type="region of interest" description="Disordered" evidence="1">
    <location>
        <begin position="107"/>
        <end position="155"/>
    </location>
</feature>
<comment type="caution">
    <text evidence="2">The sequence shown here is derived from an EMBL/GenBank/DDBJ whole genome shotgun (WGS) entry which is preliminary data.</text>
</comment>
<keyword evidence="3" id="KW-1185">Reference proteome</keyword>
<accession>A0ABN9TRW6</accession>
<feature type="region of interest" description="Disordered" evidence="1">
    <location>
        <begin position="292"/>
        <end position="370"/>
    </location>
</feature>
<proteinExistence type="predicted"/>
<organism evidence="2 3">
    <name type="scientific">Prorocentrum cordatum</name>
    <dbReference type="NCBI Taxonomy" id="2364126"/>
    <lineage>
        <taxon>Eukaryota</taxon>
        <taxon>Sar</taxon>
        <taxon>Alveolata</taxon>
        <taxon>Dinophyceae</taxon>
        <taxon>Prorocentrales</taxon>
        <taxon>Prorocentraceae</taxon>
        <taxon>Prorocentrum</taxon>
    </lineage>
</organism>
<evidence type="ECO:0000313" key="3">
    <source>
        <dbReference type="Proteomes" id="UP001189429"/>
    </source>
</evidence>
<name>A0ABN9TRW6_9DINO</name>
<evidence type="ECO:0000256" key="1">
    <source>
        <dbReference type="SAM" id="MobiDB-lite"/>
    </source>
</evidence>
<reference evidence="2" key="1">
    <citation type="submission" date="2023-10" db="EMBL/GenBank/DDBJ databases">
        <authorList>
            <person name="Chen Y."/>
            <person name="Shah S."/>
            <person name="Dougan E. K."/>
            <person name="Thang M."/>
            <person name="Chan C."/>
        </authorList>
    </citation>
    <scope>NUCLEOTIDE SEQUENCE [LARGE SCALE GENOMIC DNA]</scope>
</reference>
<feature type="region of interest" description="Disordered" evidence="1">
    <location>
        <begin position="386"/>
        <end position="430"/>
    </location>
</feature>
<evidence type="ECO:0000313" key="2">
    <source>
        <dbReference type="EMBL" id="CAK0848893.1"/>
    </source>
</evidence>
<gene>
    <name evidence="2" type="ORF">PCOR1329_LOCUS41727</name>
</gene>
<feature type="compositionally biased region" description="Polar residues" evidence="1">
    <location>
        <begin position="308"/>
        <end position="317"/>
    </location>
</feature>
<protein>
    <submittedName>
        <fullName evidence="2">Uncharacterized protein</fullName>
    </submittedName>
</protein>